<proteinExistence type="predicted"/>
<accession>A0A7V6A4H5</accession>
<dbReference type="PANTHER" id="PTHR43464:SF19">
    <property type="entry name" value="UBIQUINONE BIOSYNTHESIS O-METHYLTRANSFERASE, MITOCHONDRIAL"/>
    <property type="match status" value="1"/>
</dbReference>
<evidence type="ECO:0000259" key="4">
    <source>
        <dbReference type="Pfam" id="PF08242"/>
    </source>
</evidence>
<sequence length="309" mass="34205">MPIPADFSSVRYLAAKKSVDDRALSRQVFTALVQALRPRQGPVPVAWLEVGCGIGTMMERLWDWGILVNADYTAVDLLPEHIAAAKSRLPDFARDRGLQWKDMGTAWVLASPPRSLTVTLEAVDIFDFAARASGRSAWDVIVAHAFLDLVDLNTALPSLFALLKPGGCFYFTLNFDGATLFLPTLDAAQDALIEKLYHATMDERRVCGRPSGSSQTGRLLFSALPPCGGRILAAGSSDWVVYAGPDGYPADEAYFLHYLVHTVGEALRGHPRLPKEAFQMWISRRRQQIDRRELIYIAHQLDFCGIKEG</sequence>
<evidence type="ECO:0000256" key="2">
    <source>
        <dbReference type="ARBA" id="ARBA00022679"/>
    </source>
</evidence>
<dbReference type="SUPFAM" id="SSF53335">
    <property type="entry name" value="S-adenosyl-L-methionine-dependent methyltransferases"/>
    <property type="match status" value="1"/>
</dbReference>
<keyword evidence="1 5" id="KW-0489">Methyltransferase</keyword>
<dbReference type="EMBL" id="DTGR01000159">
    <property type="protein sequence ID" value="HHS29980.1"/>
    <property type="molecule type" value="Genomic_DNA"/>
</dbReference>
<reference evidence="5" key="1">
    <citation type="journal article" date="2020" name="mSystems">
        <title>Genome- and Community-Level Interaction Insights into Carbon Utilization and Element Cycling Functions of Hydrothermarchaeota in Hydrothermal Sediment.</title>
        <authorList>
            <person name="Zhou Z."/>
            <person name="Liu Y."/>
            <person name="Xu W."/>
            <person name="Pan J."/>
            <person name="Luo Z.H."/>
            <person name="Li M."/>
        </authorList>
    </citation>
    <scope>NUCLEOTIDE SEQUENCE [LARGE SCALE GENOMIC DNA]</scope>
    <source>
        <strain evidence="5">SpSt-767</strain>
    </source>
</reference>
<evidence type="ECO:0000256" key="1">
    <source>
        <dbReference type="ARBA" id="ARBA00022603"/>
    </source>
</evidence>
<dbReference type="Pfam" id="PF08242">
    <property type="entry name" value="Methyltransf_12"/>
    <property type="match status" value="1"/>
</dbReference>
<dbReference type="InterPro" id="IPR029063">
    <property type="entry name" value="SAM-dependent_MTases_sf"/>
</dbReference>
<comment type="caution">
    <text evidence="5">The sequence shown here is derived from an EMBL/GenBank/DDBJ whole genome shotgun (WGS) entry which is preliminary data.</text>
</comment>
<dbReference type="PANTHER" id="PTHR43464">
    <property type="entry name" value="METHYLTRANSFERASE"/>
    <property type="match status" value="1"/>
</dbReference>
<keyword evidence="2 5" id="KW-0808">Transferase</keyword>
<gene>
    <name evidence="5" type="ORF">ENV52_09815</name>
</gene>
<dbReference type="GO" id="GO:0032259">
    <property type="term" value="P:methylation"/>
    <property type="evidence" value="ECO:0007669"/>
    <property type="project" value="UniProtKB-KW"/>
</dbReference>
<dbReference type="GO" id="GO:0008168">
    <property type="term" value="F:methyltransferase activity"/>
    <property type="evidence" value="ECO:0007669"/>
    <property type="project" value="UniProtKB-KW"/>
</dbReference>
<protein>
    <submittedName>
        <fullName evidence="5">Class I SAM-dependent methyltransferase</fullName>
    </submittedName>
</protein>
<organism evidence="5">
    <name type="scientific">Desulfobacca acetoxidans</name>
    <dbReference type="NCBI Taxonomy" id="60893"/>
    <lineage>
        <taxon>Bacteria</taxon>
        <taxon>Pseudomonadati</taxon>
        <taxon>Thermodesulfobacteriota</taxon>
        <taxon>Desulfobaccia</taxon>
        <taxon>Desulfobaccales</taxon>
        <taxon>Desulfobaccaceae</taxon>
        <taxon>Desulfobacca</taxon>
    </lineage>
</organism>
<evidence type="ECO:0000256" key="3">
    <source>
        <dbReference type="ARBA" id="ARBA00022691"/>
    </source>
</evidence>
<dbReference type="AlphaFoldDB" id="A0A7V6A4H5"/>
<dbReference type="Gene3D" id="3.40.50.150">
    <property type="entry name" value="Vaccinia Virus protein VP39"/>
    <property type="match status" value="1"/>
</dbReference>
<feature type="domain" description="Methyltransferase type 12" evidence="4">
    <location>
        <begin position="48"/>
        <end position="169"/>
    </location>
</feature>
<keyword evidence="3" id="KW-0949">S-adenosyl-L-methionine</keyword>
<dbReference type="InterPro" id="IPR013217">
    <property type="entry name" value="Methyltransf_12"/>
</dbReference>
<name>A0A7V6A4H5_9BACT</name>
<evidence type="ECO:0000313" key="5">
    <source>
        <dbReference type="EMBL" id="HHS29980.1"/>
    </source>
</evidence>